<dbReference type="RefSeq" id="WP_067319915.1">
    <property type="nucleotide sequence ID" value="NZ_CBCRWS010000062.1"/>
</dbReference>
<dbReference type="AlphaFoldDB" id="A0A7Z0PFQ0"/>
<dbReference type="InterPro" id="IPR023188">
    <property type="entry name" value="DPS_DNA-bd_CS"/>
</dbReference>
<dbReference type="EMBL" id="JABMKT010000044">
    <property type="protein sequence ID" value="NYV28423.1"/>
    <property type="molecule type" value="Genomic_DNA"/>
</dbReference>
<dbReference type="InterPro" id="IPR009078">
    <property type="entry name" value="Ferritin-like_SF"/>
</dbReference>
<evidence type="ECO:0000256" key="1">
    <source>
        <dbReference type="ARBA" id="ARBA00009497"/>
    </source>
</evidence>
<evidence type="ECO:0000313" key="5">
    <source>
        <dbReference type="Proteomes" id="UP000526184"/>
    </source>
</evidence>
<dbReference type="PRINTS" id="PR01346">
    <property type="entry name" value="HELNAPAPROT"/>
</dbReference>
<dbReference type="GO" id="GO:0016722">
    <property type="term" value="F:oxidoreductase activity, acting on metal ions"/>
    <property type="evidence" value="ECO:0007669"/>
    <property type="project" value="InterPro"/>
</dbReference>
<dbReference type="Gene3D" id="1.20.1260.10">
    <property type="match status" value="1"/>
</dbReference>
<reference evidence="4 5" key="1">
    <citation type="submission" date="2020-05" db="EMBL/GenBank/DDBJ databases">
        <title>Streptobacillus felis strain LHL191014123.</title>
        <authorList>
            <person name="Fawzy A."/>
            <person name="Rau J."/>
            <person name="Risse K."/>
            <person name="Schauerte N."/>
            <person name="Geiger C."/>
            <person name="Blom J."/>
            <person name="Imirzalioglu C."/>
            <person name="Falgenhauer J."/>
            <person name="Bach A."/>
            <person name="Herden C."/>
            <person name="Eisenberg T."/>
        </authorList>
    </citation>
    <scope>NUCLEOTIDE SEQUENCE [LARGE SCALE GENOMIC DNA]</scope>
    <source>
        <strain evidence="4 5">LHL191014123</strain>
    </source>
</reference>
<dbReference type="PROSITE" id="PS00818">
    <property type="entry name" value="DPS_1"/>
    <property type="match status" value="1"/>
</dbReference>
<evidence type="ECO:0000256" key="2">
    <source>
        <dbReference type="RuleBase" id="RU003875"/>
    </source>
</evidence>
<accession>A0A7Z0PFQ0</accession>
<organism evidence="4 5">
    <name type="scientific">Streptobacillus felis</name>
    <dbReference type="NCBI Taxonomy" id="1384509"/>
    <lineage>
        <taxon>Bacteria</taxon>
        <taxon>Fusobacteriati</taxon>
        <taxon>Fusobacteriota</taxon>
        <taxon>Fusobacteriia</taxon>
        <taxon>Fusobacteriales</taxon>
        <taxon>Leptotrichiaceae</taxon>
        <taxon>Streptobacillus</taxon>
    </lineage>
</organism>
<gene>
    <name evidence="4" type="ORF">HP397_06365</name>
</gene>
<sequence>MNKTIDALNLYLADLNVYYRKVQNYHWNVVGQGFFTVHAKLEEIYDGVNEKIDVIAERILSIGGRPFGSMKKYLEITTITEAKDEDITVKDLLNNLILDTENLLKQVRNLKEITDEEGDFGTSAELDNHISEYEKLLWMFRAYVK</sequence>
<evidence type="ECO:0000313" key="4">
    <source>
        <dbReference type="EMBL" id="NYV28423.1"/>
    </source>
</evidence>
<comment type="caution">
    <text evidence="4">The sequence shown here is derived from an EMBL/GenBank/DDBJ whole genome shotgun (WGS) entry which is preliminary data.</text>
</comment>
<dbReference type="PANTHER" id="PTHR42932:SF1">
    <property type="entry name" value="GENERAL STRESS PROTEIN 20U"/>
    <property type="match status" value="1"/>
</dbReference>
<dbReference type="InterPro" id="IPR012347">
    <property type="entry name" value="Ferritin-like"/>
</dbReference>
<evidence type="ECO:0000259" key="3">
    <source>
        <dbReference type="Pfam" id="PF00210"/>
    </source>
</evidence>
<proteinExistence type="inferred from homology"/>
<dbReference type="PIRSF" id="PIRSF005900">
    <property type="entry name" value="Dps"/>
    <property type="match status" value="1"/>
</dbReference>
<dbReference type="InterPro" id="IPR008331">
    <property type="entry name" value="Ferritin_DPS_dom"/>
</dbReference>
<feature type="domain" description="Ferritin/DPS" evidence="3">
    <location>
        <begin position="5"/>
        <end position="144"/>
    </location>
</feature>
<name>A0A7Z0PFQ0_9FUSO</name>
<dbReference type="PANTHER" id="PTHR42932">
    <property type="entry name" value="GENERAL STRESS PROTEIN 20U"/>
    <property type="match status" value="1"/>
</dbReference>
<dbReference type="InterPro" id="IPR002177">
    <property type="entry name" value="DPS_DNA-bd"/>
</dbReference>
<dbReference type="OrthoDB" id="9797023at2"/>
<protein>
    <submittedName>
        <fullName evidence="4">DNA starvation/stationary phase protection protein</fullName>
    </submittedName>
</protein>
<dbReference type="Pfam" id="PF00210">
    <property type="entry name" value="Ferritin"/>
    <property type="match status" value="1"/>
</dbReference>
<keyword evidence="5" id="KW-1185">Reference proteome</keyword>
<dbReference type="PROSITE" id="PS00819">
    <property type="entry name" value="DPS_2"/>
    <property type="match status" value="1"/>
</dbReference>
<dbReference type="Proteomes" id="UP000526184">
    <property type="component" value="Unassembled WGS sequence"/>
</dbReference>
<dbReference type="CDD" id="cd01043">
    <property type="entry name" value="DPS"/>
    <property type="match status" value="1"/>
</dbReference>
<dbReference type="SUPFAM" id="SSF47240">
    <property type="entry name" value="Ferritin-like"/>
    <property type="match status" value="1"/>
</dbReference>
<dbReference type="GO" id="GO:0008199">
    <property type="term" value="F:ferric iron binding"/>
    <property type="evidence" value="ECO:0007669"/>
    <property type="project" value="InterPro"/>
</dbReference>
<comment type="similarity">
    <text evidence="1 2">Belongs to the Dps family.</text>
</comment>